<evidence type="ECO:0000256" key="2">
    <source>
        <dbReference type="SAM" id="MobiDB-lite"/>
    </source>
</evidence>
<organism evidence="3 4">
    <name type="scientific">Shewanella surugensis</name>
    <dbReference type="NCBI Taxonomy" id="212020"/>
    <lineage>
        <taxon>Bacteria</taxon>
        <taxon>Pseudomonadati</taxon>
        <taxon>Pseudomonadota</taxon>
        <taxon>Gammaproteobacteria</taxon>
        <taxon>Alteromonadales</taxon>
        <taxon>Shewanellaceae</taxon>
        <taxon>Shewanella</taxon>
    </lineage>
</organism>
<feature type="compositionally biased region" description="Polar residues" evidence="2">
    <location>
        <begin position="129"/>
        <end position="147"/>
    </location>
</feature>
<evidence type="ECO:0000256" key="1">
    <source>
        <dbReference type="SAM" id="Coils"/>
    </source>
</evidence>
<feature type="coiled-coil region" evidence="1">
    <location>
        <begin position="93"/>
        <end position="127"/>
    </location>
</feature>
<sequence length="147" mass="16556">MSPLENIIMTAHHIESQGRQPSLALIKRQLGTQFPMPLLIQGLQQYKSLSDLEKQQLSQHAMALDKQNHAHAETPHSSTTEQHATEAHTQQQVLQLTQQITLLKQTLGQLTQEHQALQVRVTQLEVRQKNQSNSNSEMPTGNNSPCK</sequence>
<keyword evidence="1" id="KW-0175">Coiled coil</keyword>
<accession>A0ABT0L9J8</accession>
<protein>
    <recommendedName>
        <fullName evidence="5">KfrA N-terminal DNA-binding domain-containing protein</fullName>
    </recommendedName>
</protein>
<dbReference type="RefSeq" id="WP_248939643.1">
    <property type="nucleotide sequence ID" value="NZ_JAKIKS010000022.1"/>
</dbReference>
<reference evidence="3 4" key="1">
    <citation type="submission" date="2022-01" db="EMBL/GenBank/DDBJ databases">
        <title>Whole genome-based taxonomy of the Shewanellaceae.</title>
        <authorList>
            <person name="Martin-Rodriguez A.J."/>
        </authorList>
    </citation>
    <scope>NUCLEOTIDE SEQUENCE [LARGE SCALE GENOMIC DNA]</scope>
    <source>
        <strain evidence="3 4">DSM 17177</strain>
    </source>
</reference>
<keyword evidence="4" id="KW-1185">Reference proteome</keyword>
<dbReference type="Proteomes" id="UP001203423">
    <property type="component" value="Unassembled WGS sequence"/>
</dbReference>
<feature type="region of interest" description="Disordered" evidence="2">
    <location>
        <begin position="127"/>
        <end position="147"/>
    </location>
</feature>
<feature type="region of interest" description="Disordered" evidence="2">
    <location>
        <begin position="57"/>
        <end position="90"/>
    </location>
</feature>
<name>A0ABT0L9J8_9GAMM</name>
<evidence type="ECO:0000313" key="4">
    <source>
        <dbReference type="Proteomes" id="UP001203423"/>
    </source>
</evidence>
<gene>
    <name evidence="3" type="ORF">L2764_07720</name>
</gene>
<dbReference type="EMBL" id="JAKIKS010000022">
    <property type="protein sequence ID" value="MCL1124361.1"/>
    <property type="molecule type" value="Genomic_DNA"/>
</dbReference>
<proteinExistence type="predicted"/>
<evidence type="ECO:0008006" key="5">
    <source>
        <dbReference type="Google" id="ProtNLM"/>
    </source>
</evidence>
<comment type="caution">
    <text evidence="3">The sequence shown here is derived from an EMBL/GenBank/DDBJ whole genome shotgun (WGS) entry which is preliminary data.</text>
</comment>
<evidence type="ECO:0000313" key="3">
    <source>
        <dbReference type="EMBL" id="MCL1124361.1"/>
    </source>
</evidence>